<dbReference type="GeneID" id="40307400"/>
<dbReference type="AlphaFoldDB" id="A0A2A9LZN7"/>
<keyword evidence="2" id="KW-1185">Reference proteome</keyword>
<proteinExistence type="predicted"/>
<name>A0A2A9LZN7_BESBE</name>
<accession>A0A2A9LZN7</accession>
<dbReference type="EMBL" id="NWUJ01000013">
    <property type="protein sequence ID" value="PFH31848.1"/>
    <property type="molecule type" value="Genomic_DNA"/>
</dbReference>
<dbReference type="KEGG" id="bbes:BESB_023400"/>
<evidence type="ECO:0000313" key="1">
    <source>
        <dbReference type="EMBL" id="PFH31848.1"/>
    </source>
</evidence>
<organism evidence="1 2">
    <name type="scientific">Besnoitia besnoiti</name>
    <name type="common">Apicomplexan protozoan</name>
    <dbReference type="NCBI Taxonomy" id="94643"/>
    <lineage>
        <taxon>Eukaryota</taxon>
        <taxon>Sar</taxon>
        <taxon>Alveolata</taxon>
        <taxon>Apicomplexa</taxon>
        <taxon>Conoidasida</taxon>
        <taxon>Coccidia</taxon>
        <taxon>Eucoccidiorida</taxon>
        <taxon>Eimeriorina</taxon>
        <taxon>Sarcocystidae</taxon>
        <taxon>Besnoitia</taxon>
    </lineage>
</organism>
<dbReference type="RefSeq" id="XP_029215857.1">
    <property type="nucleotide sequence ID" value="XM_029361042.1"/>
</dbReference>
<reference evidence="1 2" key="1">
    <citation type="submission" date="2017-09" db="EMBL/GenBank/DDBJ databases">
        <title>Genome sequencing of Besnoitia besnoiti strain Bb-Ger1.</title>
        <authorList>
            <person name="Schares G."/>
            <person name="Venepally P."/>
            <person name="Lorenzi H.A."/>
        </authorList>
    </citation>
    <scope>NUCLEOTIDE SEQUENCE [LARGE SCALE GENOMIC DNA]</scope>
    <source>
        <strain evidence="1 2">Bb-Ger1</strain>
    </source>
</reference>
<dbReference type="OrthoDB" id="329988at2759"/>
<comment type="caution">
    <text evidence="1">The sequence shown here is derived from an EMBL/GenBank/DDBJ whole genome shotgun (WGS) entry which is preliminary data.</text>
</comment>
<dbReference type="VEuPathDB" id="ToxoDB:BESB_023400"/>
<evidence type="ECO:0000313" key="2">
    <source>
        <dbReference type="Proteomes" id="UP000224006"/>
    </source>
</evidence>
<protein>
    <submittedName>
        <fullName evidence="1">Uncharacterized protein</fullName>
    </submittedName>
</protein>
<gene>
    <name evidence="1" type="ORF">BESB_023400</name>
</gene>
<dbReference type="Proteomes" id="UP000224006">
    <property type="component" value="Chromosome XII"/>
</dbReference>
<sequence>MAPARHLLEKLERAGSARVAVVRSALYLPLFVLSLLPLASLFPPSQAADLPPADQIVPAEQDPPLGGAVRIPFRVNPQYGPRCDAFEGPRQFWSPPATGSHQYWQMTVPPPRTHPPLVDLRAYGTVGMYEALPVRPLFPPAEGRPGLAKVHAPVVHAKPWLELRPDSTNIPAKNINNFYMIGKAAGTVIMWGLREILQQLQTGTPTTAQLTAAVQLVTRSGDLLEQLRNGQQQALSAFNGLLALVAKELPQADLRLFRFWGLAANMPNRPDHPDTLYVHSMEKQRWRLANELLRVLNLIPGETVNARLVDCDHIAFTAYSSDLKEIFPTRAQKKHFCRFSVTGWLIYAARQIYDMANAALSGGDDSVRPLLAEIQNTLKTIQATAAEMKALFPAVEEHLKAVLGGTQQ</sequence>